<evidence type="ECO:0000256" key="1">
    <source>
        <dbReference type="SAM" id="MobiDB-lite"/>
    </source>
</evidence>
<evidence type="ECO:0000313" key="2">
    <source>
        <dbReference type="EMBL" id="SDN71776.1"/>
    </source>
</evidence>
<dbReference type="EMBL" id="FNHI01000035">
    <property type="protein sequence ID" value="SDN71776.1"/>
    <property type="molecule type" value="Genomic_DNA"/>
</dbReference>
<organism evidence="2 3">
    <name type="scientific">Streptomyces wuyuanensis</name>
    <dbReference type="NCBI Taxonomy" id="1196353"/>
    <lineage>
        <taxon>Bacteria</taxon>
        <taxon>Bacillati</taxon>
        <taxon>Actinomycetota</taxon>
        <taxon>Actinomycetes</taxon>
        <taxon>Kitasatosporales</taxon>
        <taxon>Streptomycetaceae</taxon>
        <taxon>Streptomyces</taxon>
    </lineage>
</organism>
<feature type="compositionally biased region" description="Polar residues" evidence="1">
    <location>
        <begin position="1"/>
        <end position="10"/>
    </location>
</feature>
<name>A0A1H0DP16_9ACTN</name>
<sequence length="80" mass="8329">MTLTIANAQTDLPLPGRAVDGTGSGRHRGMRADEDGWAPEGELAGHGRHRSVDGTGWLPSADAPGDTRQSTIAPDPANRT</sequence>
<keyword evidence="3" id="KW-1185">Reference proteome</keyword>
<evidence type="ECO:0000313" key="3">
    <source>
        <dbReference type="Proteomes" id="UP000199063"/>
    </source>
</evidence>
<dbReference type="Proteomes" id="UP000199063">
    <property type="component" value="Unassembled WGS sequence"/>
</dbReference>
<gene>
    <name evidence="2" type="ORF">SAMN05444921_13521</name>
</gene>
<feature type="region of interest" description="Disordered" evidence="1">
    <location>
        <begin position="1"/>
        <end position="80"/>
    </location>
</feature>
<dbReference type="RefSeq" id="WP_167746171.1">
    <property type="nucleotide sequence ID" value="NZ_FNHI01000035.1"/>
</dbReference>
<reference evidence="3" key="1">
    <citation type="submission" date="2016-10" db="EMBL/GenBank/DDBJ databases">
        <authorList>
            <person name="Varghese N."/>
            <person name="Submissions S."/>
        </authorList>
    </citation>
    <scope>NUCLEOTIDE SEQUENCE [LARGE SCALE GENOMIC DNA]</scope>
    <source>
        <strain evidence="3">CGMCC 4.7042</strain>
    </source>
</reference>
<protein>
    <submittedName>
        <fullName evidence="2">Uncharacterized protein</fullName>
    </submittedName>
</protein>
<accession>A0A1H0DP16</accession>
<proteinExistence type="predicted"/>
<dbReference type="GeneID" id="96657169"/>
<dbReference type="AlphaFoldDB" id="A0A1H0DP16"/>